<keyword evidence="3" id="KW-0645">Protease</keyword>
<keyword evidence="6" id="KW-0862">Zinc</keyword>
<dbReference type="InterPro" id="IPR008753">
    <property type="entry name" value="Peptidase_M13_N"/>
</dbReference>
<keyword evidence="7" id="KW-0482">Metalloprotease</keyword>
<evidence type="ECO:0000259" key="9">
    <source>
        <dbReference type="Pfam" id="PF00472"/>
    </source>
</evidence>
<dbReference type="EMBL" id="LWCA01000009">
    <property type="protein sequence ID" value="OAF72014.1"/>
    <property type="molecule type" value="Genomic_DNA"/>
</dbReference>
<evidence type="ECO:0000313" key="13">
    <source>
        <dbReference type="Proteomes" id="UP000078046"/>
    </source>
</evidence>
<feature type="transmembrane region" description="Helical" evidence="8">
    <location>
        <begin position="915"/>
        <end position="934"/>
    </location>
</feature>
<dbReference type="Pfam" id="PF01431">
    <property type="entry name" value="Peptidase_M13"/>
    <property type="match status" value="2"/>
</dbReference>
<keyword evidence="8" id="KW-0812">Transmembrane</keyword>
<comment type="cofactor">
    <cofactor evidence="1">
        <name>Zn(2+)</name>
        <dbReference type="ChEBI" id="CHEBI:29105"/>
    </cofactor>
</comment>
<comment type="caution">
    <text evidence="12">The sequence shown here is derived from an EMBL/GenBank/DDBJ whole genome shotgun (WGS) entry which is preliminary data.</text>
</comment>
<dbReference type="SUPFAM" id="SSF55486">
    <property type="entry name" value="Metalloproteases ('zincins'), catalytic domain"/>
    <property type="match status" value="2"/>
</dbReference>
<keyword evidence="13" id="KW-1185">Reference proteome</keyword>
<evidence type="ECO:0000313" key="12">
    <source>
        <dbReference type="EMBL" id="OAF72014.1"/>
    </source>
</evidence>
<keyword evidence="8" id="KW-1133">Transmembrane helix</keyword>
<gene>
    <name evidence="12" type="ORF">A3Q56_00204</name>
</gene>
<comment type="similarity">
    <text evidence="2">Belongs to the peptidase M13 family.</text>
</comment>
<reference evidence="12 13" key="1">
    <citation type="submission" date="2016-04" db="EMBL/GenBank/DDBJ databases">
        <title>The genome of Intoshia linei affirms orthonectids as highly simplified spiralians.</title>
        <authorList>
            <person name="Mikhailov K.V."/>
            <person name="Slusarev G.S."/>
            <person name="Nikitin M.A."/>
            <person name="Logacheva M.D."/>
            <person name="Penin A."/>
            <person name="Aleoshin V."/>
            <person name="Panchin Y.V."/>
        </authorList>
    </citation>
    <scope>NUCLEOTIDE SEQUENCE [LARGE SCALE GENOMIC DNA]</scope>
    <source>
        <strain evidence="12">Intl2013</strain>
        <tissue evidence="12">Whole animal</tissue>
    </source>
</reference>
<dbReference type="GO" id="GO:0003747">
    <property type="term" value="F:translation release factor activity"/>
    <property type="evidence" value="ECO:0007669"/>
    <property type="project" value="InterPro"/>
</dbReference>
<feature type="domain" description="Peptidase M13 N-terminal" evidence="11">
    <location>
        <begin position="251"/>
        <end position="633"/>
    </location>
</feature>
<evidence type="ECO:0008006" key="14">
    <source>
        <dbReference type="Google" id="ProtNLM"/>
    </source>
</evidence>
<dbReference type="InterPro" id="IPR018497">
    <property type="entry name" value="Peptidase_M13_C"/>
</dbReference>
<feature type="domain" description="Peptidase M13 C-terminal" evidence="10">
    <location>
        <begin position="1395"/>
        <end position="1570"/>
    </location>
</feature>
<evidence type="ECO:0000256" key="5">
    <source>
        <dbReference type="ARBA" id="ARBA00022801"/>
    </source>
</evidence>
<dbReference type="GO" id="GO:0016485">
    <property type="term" value="P:protein processing"/>
    <property type="evidence" value="ECO:0007669"/>
    <property type="project" value="TreeGrafter"/>
</dbReference>
<dbReference type="InterPro" id="IPR042089">
    <property type="entry name" value="Peptidase_M13_dom_2"/>
</dbReference>
<dbReference type="Pfam" id="PF00472">
    <property type="entry name" value="RF-1"/>
    <property type="match status" value="1"/>
</dbReference>
<evidence type="ECO:0000256" key="7">
    <source>
        <dbReference type="ARBA" id="ARBA00023049"/>
    </source>
</evidence>
<keyword evidence="4" id="KW-0479">Metal-binding</keyword>
<dbReference type="PANTHER" id="PTHR11733">
    <property type="entry name" value="ZINC METALLOPROTEASE FAMILY M13 NEPRILYSIN-RELATED"/>
    <property type="match status" value="1"/>
</dbReference>
<dbReference type="GO" id="GO:0004222">
    <property type="term" value="F:metalloendopeptidase activity"/>
    <property type="evidence" value="ECO:0007669"/>
    <property type="project" value="InterPro"/>
</dbReference>
<feature type="domain" description="Peptidase M13 N-terminal" evidence="11">
    <location>
        <begin position="963"/>
        <end position="1329"/>
    </location>
</feature>
<evidence type="ECO:0000256" key="1">
    <source>
        <dbReference type="ARBA" id="ARBA00001947"/>
    </source>
</evidence>
<dbReference type="Gene3D" id="3.30.160.20">
    <property type="match status" value="1"/>
</dbReference>
<proteinExistence type="inferred from homology"/>
<feature type="domain" description="Prokaryotic-type class I peptide chain release factors" evidence="9">
    <location>
        <begin position="48"/>
        <end position="175"/>
    </location>
</feature>
<dbReference type="GO" id="GO:0046872">
    <property type="term" value="F:metal ion binding"/>
    <property type="evidence" value="ECO:0007669"/>
    <property type="project" value="UniProtKB-KW"/>
</dbReference>
<dbReference type="PANTHER" id="PTHR11733:SF167">
    <property type="entry name" value="FI17812P1-RELATED"/>
    <property type="match status" value="1"/>
</dbReference>
<organism evidence="12 13">
    <name type="scientific">Intoshia linei</name>
    <dbReference type="NCBI Taxonomy" id="1819745"/>
    <lineage>
        <taxon>Eukaryota</taxon>
        <taxon>Metazoa</taxon>
        <taxon>Spiralia</taxon>
        <taxon>Lophotrochozoa</taxon>
        <taxon>Mesozoa</taxon>
        <taxon>Orthonectida</taxon>
        <taxon>Rhopaluridae</taxon>
        <taxon>Intoshia</taxon>
    </lineage>
</organism>
<accession>A0A177BEN5</accession>
<dbReference type="InterPro" id="IPR000352">
    <property type="entry name" value="Pep_chain_release_fac_I"/>
</dbReference>
<dbReference type="CDD" id="cd08662">
    <property type="entry name" value="M13"/>
    <property type="match status" value="2"/>
</dbReference>
<keyword evidence="5" id="KW-0378">Hydrolase</keyword>
<dbReference type="Gene3D" id="3.40.390.10">
    <property type="entry name" value="Collagenase (Catalytic Domain)"/>
    <property type="match status" value="2"/>
</dbReference>
<dbReference type="OrthoDB" id="6475849at2759"/>
<dbReference type="GO" id="GO:0005886">
    <property type="term" value="C:plasma membrane"/>
    <property type="evidence" value="ECO:0007669"/>
    <property type="project" value="TreeGrafter"/>
</dbReference>
<evidence type="ECO:0000259" key="11">
    <source>
        <dbReference type="Pfam" id="PF05649"/>
    </source>
</evidence>
<protein>
    <recommendedName>
        <fullName evidence="14">Endothelin-converting enzyme 1</fullName>
    </recommendedName>
</protein>
<evidence type="ECO:0000256" key="8">
    <source>
        <dbReference type="SAM" id="Phobius"/>
    </source>
</evidence>
<name>A0A177BEN5_9BILA</name>
<sequence>MFYKNEMSILLRKLKCCKFVNFQRFNVSTQQSNVLSNHKDNIKFNGILDMKQLRFSYMKSSSPGGSNANAVKSKVSISFNVNNASFLNDSAKGSILKHADNYINKNGELHVTSQIARSAILNQADCLKKLRTIIWDSIKLDEIVEESPQDEELIEKRKERNKLKIVKLKEHRSFNHRMKKMEVNVAKKSKPRKYKFTRTNLSFAIIILILIGVIIASYIIKFHQDIKICSTDECFQLSAHMSSYMDKSVDPCDNFYEHACGNFAEDHGIPPNFYRYSAFTILTEYNKLLIRKKLLEDNHTYKNKNSSAILYIKSFFEKCTNSYKHTNGFYLQFLGNIGGYFSFDDRFHQDGINLEHIIATTYNQTSTTHFFSFNVMISEQNNNEHVINLSSITLQFSKYYYNNETVRNIYAAYIIDSLIDMGYTNTPFSVLNQTATNIVNIEHQLSNINSFDHIQNPKKTFTRFNLSHLANIIDMLDVKKLFNYVYPNINDNVMFETHTVPFLKNVNYMLYNVDERSLNDYILWTTFTSISSFYSEKQRLLKSHYNYQIRGKMTELSRWSTCLTLCSMKMPIAAGAAFVDTTKSQKIIEKTQKMISNLKQEFKKRISSFNWISEKMTEKISAKISSIIPMIYQPDFLNTTAELDYYYKDFNYDPDDSFLDLFLKITHHNSDLIAQTLILKTNKNRWLIGSSIVNAYYTGTINRIVLPAGILSAPFFYSDIGINSVNYGAMGMIISHELTHSIDNVGGQYNQDGSLINWWDADFTGEFNKRKDCIINHFNDYTIDGVQLNGTNTVSENIADLGGIKLAFQTVKTLKQKSEEDVKLIGFSNATYDQIFFLSFAQIWCHKYPIDAYKIMINHDNHSPPHIRVNAVLRNTNEFSNAFNCKVNSPMNPEQKCELCYKMDDKKGVNSQKSVYIFFIVILLVSLIAILIYYNIGSKTCLTNECLSLNVDMNSYMNRSVDPCENFYEYSCGNYKNVHKGLKYYNNLNNFEQIKNEHKYIIRQKLLQNMTNYNETLALKKMSTFYLKCLNHKDAPPDYYHQLLNTYGSYYSFDTRFGHNLKLEQTMAKSLNMTGMSSFFQFYINEESEELTINIFPISMNLKNSTLFLLNYKKYIFESFINMGYTNTSISILNDTANKISLLTDSIDQIKSNSVLKDIKKNVKKYNLKQISNVLNFINFEKYFNYLFPNINKKYTFEVYDLKYFENLNKLLKQTQQKDLLNYVLWDGFFSFAPYYNQKQMILYTIFKNSILANKSGVHNYCLDLSIRQFPLVAGSAFLKTEDAQQIIEDIDDMYNNTRNSFIRIINKSSWVKDETKQKIIDKVLLIKPTVIQSKFLLNKTLIESYYKRLELKPKNTFLESFFKVHQFIAQKCAQLFSIKNYEKKFIVNTHSAEAFYMLKTNAILLSYGILHPPFYYQNVPMASVNYGKIGMVIGHEISHSIDTIGSQYNENGVLENWLDDEFKDEFNKRKVCIVDHYTQFINTTTPMNSTRTSSENFSDINGVTVAFKALLKALNRKSEPKLISYKNFTPQQIFFISYAQNWCNSHNFEIIENRRKLNSHSPMIYRYYIRYGLFNHCRCL</sequence>
<dbReference type="InterPro" id="IPR024079">
    <property type="entry name" value="MetalloPept_cat_dom_sf"/>
</dbReference>
<dbReference type="InterPro" id="IPR000718">
    <property type="entry name" value="Peptidase_M13"/>
</dbReference>
<feature type="domain" description="Peptidase M13 C-terminal" evidence="10">
    <location>
        <begin position="694"/>
        <end position="899"/>
    </location>
</feature>
<dbReference type="Proteomes" id="UP000078046">
    <property type="component" value="Unassembled WGS sequence"/>
</dbReference>
<dbReference type="Gene3D" id="1.10.1380.10">
    <property type="entry name" value="Neutral endopeptidase , domain2"/>
    <property type="match status" value="2"/>
</dbReference>
<dbReference type="PRINTS" id="PR00786">
    <property type="entry name" value="NEPRILYSIN"/>
</dbReference>
<evidence type="ECO:0000256" key="2">
    <source>
        <dbReference type="ARBA" id="ARBA00007357"/>
    </source>
</evidence>
<evidence type="ECO:0000256" key="4">
    <source>
        <dbReference type="ARBA" id="ARBA00022723"/>
    </source>
</evidence>
<evidence type="ECO:0000256" key="6">
    <source>
        <dbReference type="ARBA" id="ARBA00022833"/>
    </source>
</evidence>
<dbReference type="PROSITE" id="PS51885">
    <property type="entry name" value="NEPRILYSIN"/>
    <property type="match status" value="2"/>
</dbReference>
<evidence type="ECO:0000259" key="10">
    <source>
        <dbReference type="Pfam" id="PF01431"/>
    </source>
</evidence>
<keyword evidence="8" id="KW-0472">Membrane</keyword>
<dbReference type="SUPFAM" id="SSF110916">
    <property type="entry name" value="Peptidyl-tRNA hydrolase domain-like"/>
    <property type="match status" value="1"/>
</dbReference>
<dbReference type="Pfam" id="PF05649">
    <property type="entry name" value="Peptidase_M13_N"/>
    <property type="match status" value="2"/>
</dbReference>
<evidence type="ECO:0000256" key="3">
    <source>
        <dbReference type="ARBA" id="ARBA00022670"/>
    </source>
</evidence>
<feature type="transmembrane region" description="Helical" evidence="8">
    <location>
        <begin position="200"/>
        <end position="220"/>
    </location>
</feature>